<dbReference type="Gene3D" id="2.60.40.10">
    <property type="entry name" value="Immunoglobulins"/>
    <property type="match status" value="1"/>
</dbReference>
<comment type="caution">
    <text evidence="2">The sequence shown here is derived from an EMBL/GenBank/DDBJ whole genome shotgun (WGS) entry which is preliminary data.</text>
</comment>
<reference evidence="3" key="1">
    <citation type="submission" date="2017-05" db="EMBL/GenBank/DDBJ databases">
        <authorList>
            <person name="Barney B.M."/>
        </authorList>
    </citation>
    <scope>NUCLEOTIDE SEQUENCE [LARGE SCALE GENOMIC DNA]</scope>
    <source>
        <strain evidence="3">PSBB022</strain>
    </source>
</reference>
<dbReference type="EMBL" id="NHNI01000001">
    <property type="protein sequence ID" value="OZY87483.1"/>
    <property type="molecule type" value="Genomic_DNA"/>
</dbReference>
<dbReference type="Proteomes" id="UP000216101">
    <property type="component" value="Unassembled WGS sequence"/>
</dbReference>
<dbReference type="AlphaFoldDB" id="A0A266QC72"/>
<name>A0A266QC72_9GAMM</name>
<feature type="chain" id="PRO_5013170550" evidence="1">
    <location>
        <begin position="27"/>
        <end position="687"/>
    </location>
</feature>
<organism evidence="2 3">
    <name type="scientific">Cellvibrio mixtus</name>
    <dbReference type="NCBI Taxonomy" id="39650"/>
    <lineage>
        <taxon>Bacteria</taxon>
        <taxon>Pseudomonadati</taxon>
        <taxon>Pseudomonadota</taxon>
        <taxon>Gammaproteobacteria</taxon>
        <taxon>Cellvibrionales</taxon>
        <taxon>Cellvibrionaceae</taxon>
        <taxon>Cellvibrio</taxon>
    </lineage>
</organism>
<sequence length="687" mass="72232">MTIATLHRVFSRTVLILGFASLVACGGGGGGGSPAANTSSTVAVSSNSSNLSQIGTSSSTSSVPVVDTTPNPYSFTAVVDAELSAVIESAPVTISGINTATTVSITGGEYSINGSAFTASAGSISNGQNIVVRVTASASHSTTVSAQLTLGDVAATFSVTTKADTTPDAFTFEPAINAALDTAYTSNSITVSGIDAAVPISISGGEYSINGGEFTSASGTVSVNNTVRLKGVSANNNKASVDVVVTIGGVSAVYTITTLPDTIPPVAEFKFPTPYTMSEADSVKVRGTATDNNTITSVKVVVRSYDLATPDSMISSDEFEVTPIADIDGVKDFSSWTASITLTANAENEIKVIATDEHGNTTALEEANKVVIRQANVRNAFPDEVGQFEVARSSVLDSERNRVLVADRRKVMAVDIATGKQSVFVEYESTCGSLFALTIDHQNARLYGLCERSILMAFDLRNGSFIEDYIAFGGAAFAMSLDRENGRNRLVLVENIYAFTNSGGRVFGFSLDSREFSLISAANEQPLIKDSYGIAVDGDNYWVTSGGQLADAAQHKVIKVNAITGKHEVFSDNTVGSGEPFSALLPDGNNTAALTGLVKDKKYNRLIVMENIANKLLAIDLTTGERSLFSNVTYTGVGSTVVNSINMDFDEQNEFLLITDGMREALIIVDRETGEKVILTKPKNSFQ</sequence>
<dbReference type="RefSeq" id="WP_094984886.1">
    <property type="nucleotide sequence ID" value="NZ_NHNI01000001.1"/>
</dbReference>
<dbReference type="InterPro" id="IPR013783">
    <property type="entry name" value="Ig-like_fold"/>
</dbReference>
<keyword evidence="3" id="KW-1185">Reference proteome</keyword>
<evidence type="ECO:0000256" key="1">
    <source>
        <dbReference type="SAM" id="SignalP"/>
    </source>
</evidence>
<proteinExistence type="predicted"/>
<feature type="signal peptide" evidence="1">
    <location>
        <begin position="1"/>
        <end position="26"/>
    </location>
</feature>
<keyword evidence="1" id="KW-0732">Signal</keyword>
<evidence type="ECO:0000313" key="2">
    <source>
        <dbReference type="EMBL" id="OZY87483.1"/>
    </source>
</evidence>
<dbReference type="SUPFAM" id="SSF63825">
    <property type="entry name" value="YWTD domain"/>
    <property type="match status" value="1"/>
</dbReference>
<evidence type="ECO:0000313" key="3">
    <source>
        <dbReference type="Proteomes" id="UP000216101"/>
    </source>
</evidence>
<protein>
    <submittedName>
        <fullName evidence="2">Uncharacterized protein</fullName>
    </submittedName>
</protein>
<accession>A0A266QC72</accession>
<gene>
    <name evidence="2" type="ORF">CBP51_11065</name>
</gene>